<evidence type="ECO:0000256" key="1">
    <source>
        <dbReference type="SAM" id="SignalP"/>
    </source>
</evidence>
<proteinExistence type="predicted"/>
<reference evidence="2 3" key="1">
    <citation type="submission" date="2016-03" db="EMBL/GenBank/DDBJ databases">
        <title>Niastella vici sp. nov., isolated from farmland soil.</title>
        <authorList>
            <person name="Chen L."/>
            <person name="Wang D."/>
            <person name="Yang S."/>
            <person name="Wang G."/>
        </authorList>
    </citation>
    <scope>NUCLEOTIDE SEQUENCE [LARGE SCALE GENOMIC DNA]</scope>
    <source>
        <strain evidence="2 3">DJ57</strain>
    </source>
</reference>
<sequence>MNLKILTGLTGILFPFLLQAQILNIDKTDTSDYKRGGKFSWNFNSGLEVDRQKNVLYDATNTAEAMWQQYKELFIVSGSYRFTYNGPDDILNAGYIHLRYRHGYKNKIQPEPFVQYQWDNKRGIEHRWLAGSNIRYNITKGERIDFNCGLGLMYEEEKWDYIAVDSAKLPADVTPVINKLVKINSYVRLTWKPNNNNDITCNIFLQTRPDRFKPRIAPHVQWNIKAGKHVDFTVAFTGLYDTSPVVPIEKFYFSLSDGILLTF</sequence>
<dbReference type="AlphaFoldDB" id="A0A1V9FFV3"/>
<keyword evidence="1" id="KW-0732">Signal</keyword>
<organism evidence="2 3">
    <name type="scientific">Niastella vici</name>
    <dbReference type="NCBI Taxonomy" id="1703345"/>
    <lineage>
        <taxon>Bacteria</taxon>
        <taxon>Pseudomonadati</taxon>
        <taxon>Bacteroidota</taxon>
        <taxon>Chitinophagia</taxon>
        <taxon>Chitinophagales</taxon>
        <taxon>Chitinophagaceae</taxon>
        <taxon>Niastella</taxon>
    </lineage>
</organism>
<accession>A0A1V9FFV3</accession>
<dbReference type="STRING" id="1703345.A3860_11295"/>
<dbReference type="EMBL" id="LVYD01000124">
    <property type="protein sequence ID" value="OQP57141.1"/>
    <property type="molecule type" value="Genomic_DNA"/>
</dbReference>
<name>A0A1V9FFV3_9BACT</name>
<feature type="signal peptide" evidence="1">
    <location>
        <begin position="1"/>
        <end position="20"/>
    </location>
</feature>
<comment type="caution">
    <text evidence="2">The sequence shown here is derived from an EMBL/GenBank/DDBJ whole genome shotgun (WGS) entry which is preliminary data.</text>
</comment>
<dbReference type="RefSeq" id="WP_081156105.1">
    <property type="nucleotide sequence ID" value="NZ_LVYD01000124.1"/>
</dbReference>
<dbReference type="Proteomes" id="UP000192796">
    <property type="component" value="Unassembled WGS sequence"/>
</dbReference>
<evidence type="ECO:0000313" key="2">
    <source>
        <dbReference type="EMBL" id="OQP57141.1"/>
    </source>
</evidence>
<feature type="chain" id="PRO_5012280335" description="DUF481 domain-containing protein" evidence="1">
    <location>
        <begin position="21"/>
        <end position="263"/>
    </location>
</feature>
<keyword evidence="3" id="KW-1185">Reference proteome</keyword>
<gene>
    <name evidence="2" type="ORF">A3860_11295</name>
</gene>
<evidence type="ECO:0008006" key="4">
    <source>
        <dbReference type="Google" id="ProtNLM"/>
    </source>
</evidence>
<evidence type="ECO:0000313" key="3">
    <source>
        <dbReference type="Proteomes" id="UP000192796"/>
    </source>
</evidence>
<dbReference type="OrthoDB" id="6118633at2"/>
<protein>
    <recommendedName>
        <fullName evidence="4">DUF481 domain-containing protein</fullName>
    </recommendedName>
</protein>